<gene>
    <name evidence="1" type="ORF">K443DRAFT_685972</name>
</gene>
<accession>A0A0C9X4W7</accession>
<dbReference type="Proteomes" id="UP000054477">
    <property type="component" value="Unassembled WGS sequence"/>
</dbReference>
<dbReference type="EMBL" id="KN838996">
    <property type="protein sequence ID" value="KIJ91517.1"/>
    <property type="molecule type" value="Genomic_DNA"/>
</dbReference>
<evidence type="ECO:0000313" key="1">
    <source>
        <dbReference type="EMBL" id="KIJ91517.1"/>
    </source>
</evidence>
<reference evidence="2" key="2">
    <citation type="submission" date="2015-01" db="EMBL/GenBank/DDBJ databases">
        <title>Evolutionary Origins and Diversification of the Mycorrhizal Mutualists.</title>
        <authorList>
            <consortium name="DOE Joint Genome Institute"/>
            <consortium name="Mycorrhizal Genomics Consortium"/>
            <person name="Kohler A."/>
            <person name="Kuo A."/>
            <person name="Nagy L.G."/>
            <person name="Floudas D."/>
            <person name="Copeland A."/>
            <person name="Barry K.W."/>
            <person name="Cichocki N."/>
            <person name="Veneault-Fourrey C."/>
            <person name="LaButti K."/>
            <person name="Lindquist E.A."/>
            <person name="Lipzen A."/>
            <person name="Lundell T."/>
            <person name="Morin E."/>
            <person name="Murat C."/>
            <person name="Riley R."/>
            <person name="Ohm R."/>
            <person name="Sun H."/>
            <person name="Tunlid A."/>
            <person name="Henrissat B."/>
            <person name="Grigoriev I.V."/>
            <person name="Hibbett D.S."/>
            <person name="Martin F."/>
        </authorList>
    </citation>
    <scope>NUCLEOTIDE SEQUENCE [LARGE SCALE GENOMIC DNA]</scope>
    <source>
        <strain evidence="2">LaAM-08-1</strain>
    </source>
</reference>
<proteinExistence type="predicted"/>
<keyword evidence="2" id="KW-1185">Reference proteome</keyword>
<organism evidence="1 2">
    <name type="scientific">Laccaria amethystina LaAM-08-1</name>
    <dbReference type="NCBI Taxonomy" id="1095629"/>
    <lineage>
        <taxon>Eukaryota</taxon>
        <taxon>Fungi</taxon>
        <taxon>Dikarya</taxon>
        <taxon>Basidiomycota</taxon>
        <taxon>Agaricomycotina</taxon>
        <taxon>Agaricomycetes</taxon>
        <taxon>Agaricomycetidae</taxon>
        <taxon>Agaricales</taxon>
        <taxon>Agaricineae</taxon>
        <taxon>Hydnangiaceae</taxon>
        <taxon>Laccaria</taxon>
    </lineage>
</organism>
<dbReference type="HOGENOM" id="CLU_2386525_0_0_1"/>
<evidence type="ECO:0000313" key="2">
    <source>
        <dbReference type="Proteomes" id="UP000054477"/>
    </source>
</evidence>
<name>A0A0C9X4W7_9AGAR</name>
<protein>
    <submittedName>
        <fullName evidence="1">Uncharacterized protein</fullName>
    </submittedName>
</protein>
<dbReference type="AlphaFoldDB" id="A0A0C9X4W7"/>
<sequence length="94" mass="10694">MPELRSDQGFCDYRQFFGGTSCFIHNSRTQPDLTFCRTGDDHEYFPPPIAQCCITRHQSPIFRKLSSGQIHDVDFVADIILGLKVNETYTSSTS</sequence>
<reference evidence="1 2" key="1">
    <citation type="submission" date="2014-04" db="EMBL/GenBank/DDBJ databases">
        <authorList>
            <consortium name="DOE Joint Genome Institute"/>
            <person name="Kuo A."/>
            <person name="Kohler A."/>
            <person name="Nagy L.G."/>
            <person name="Floudas D."/>
            <person name="Copeland A."/>
            <person name="Barry K.W."/>
            <person name="Cichocki N."/>
            <person name="Veneault-Fourrey C."/>
            <person name="LaButti K."/>
            <person name="Lindquist E.A."/>
            <person name="Lipzen A."/>
            <person name="Lundell T."/>
            <person name="Morin E."/>
            <person name="Murat C."/>
            <person name="Sun H."/>
            <person name="Tunlid A."/>
            <person name="Henrissat B."/>
            <person name="Grigoriev I.V."/>
            <person name="Hibbett D.S."/>
            <person name="Martin F."/>
            <person name="Nordberg H.P."/>
            <person name="Cantor M.N."/>
            <person name="Hua S.X."/>
        </authorList>
    </citation>
    <scope>NUCLEOTIDE SEQUENCE [LARGE SCALE GENOMIC DNA]</scope>
    <source>
        <strain evidence="1 2">LaAM-08-1</strain>
    </source>
</reference>